<dbReference type="PANTHER" id="PTHR42879:SF2">
    <property type="entry name" value="3-OXOACYL-[ACYL-CARRIER-PROTEIN] REDUCTASE FABG"/>
    <property type="match status" value="1"/>
</dbReference>
<proteinExistence type="inferred from homology"/>
<organism evidence="10 11">
    <name type="scientific">Alicyclobacillus fodiniaquatilis</name>
    <dbReference type="NCBI Taxonomy" id="1661150"/>
    <lineage>
        <taxon>Bacteria</taxon>
        <taxon>Bacillati</taxon>
        <taxon>Bacillota</taxon>
        <taxon>Bacilli</taxon>
        <taxon>Bacillales</taxon>
        <taxon>Alicyclobacillaceae</taxon>
        <taxon>Alicyclobacillus</taxon>
    </lineage>
</organism>
<dbReference type="GO" id="GO:0004316">
    <property type="term" value="F:3-oxoacyl-[acyl-carrier-protein] reductase (NADPH) activity"/>
    <property type="evidence" value="ECO:0007669"/>
    <property type="project" value="UniProtKB-EC"/>
</dbReference>
<comment type="similarity">
    <text evidence="2 8">Belongs to the short-chain dehydrogenases/reductases (SDR) family.</text>
</comment>
<dbReference type="CDD" id="cd05333">
    <property type="entry name" value="BKR_SDR_c"/>
    <property type="match status" value="1"/>
</dbReference>
<evidence type="ECO:0000259" key="9">
    <source>
        <dbReference type="SMART" id="SM00822"/>
    </source>
</evidence>
<comment type="function">
    <text evidence="8">Catalyzes the NADPH-dependent reduction of beta-ketoacyl-ACP substrates to beta-hydroxyacyl-ACP products, the first reductive step in the elongation cycle of fatty acid biosynthesis.</text>
</comment>
<dbReference type="SMART" id="SM00822">
    <property type="entry name" value="PKS_KR"/>
    <property type="match status" value="1"/>
</dbReference>
<evidence type="ECO:0000313" key="10">
    <source>
        <dbReference type="EMBL" id="MFD1677247.1"/>
    </source>
</evidence>
<dbReference type="RefSeq" id="WP_377945160.1">
    <property type="nucleotide sequence ID" value="NZ_JBHUCX010000092.1"/>
</dbReference>
<evidence type="ECO:0000256" key="1">
    <source>
        <dbReference type="ARBA" id="ARBA00005194"/>
    </source>
</evidence>
<keyword evidence="8" id="KW-0443">Lipid metabolism</keyword>
<comment type="caution">
    <text evidence="10">The sequence shown here is derived from an EMBL/GenBank/DDBJ whole genome shotgun (WGS) entry which is preliminary data.</text>
</comment>
<dbReference type="PROSITE" id="PS00061">
    <property type="entry name" value="ADH_SHORT"/>
    <property type="match status" value="1"/>
</dbReference>
<evidence type="ECO:0000313" key="11">
    <source>
        <dbReference type="Proteomes" id="UP001597079"/>
    </source>
</evidence>
<keyword evidence="11" id="KW-1185">Reference proteome</keyword>
<keyword evidence="4 8" id="KW-0276">Fatty acid metabolism</keyword>
<keyword evidence="5 8" id="KW-0560">Oxidoreductase</keyword>
<dbReference type="InterPro" id="IPR057326">
    <property type="entry name" value="KR_dom"/>
</dbReference>
<dbReference type="InterPro" id="IPR002347">
    <property type="entry name" value="SDR_fam"/>
</dbReference>
<evidence type="ECO:0000256" key="6">
    <source>
        <dbReference type="ARBA" id="ARBA00023160"/>
    </source>
</evidence>
<protein>
    <recommendedName>
        <fullName evidence="3 8">3-oxoacyl-[acyl-carrier-protein] reductase</fullName>
        <ecNumber evidence="3 8">1.1.1.100</ecNumber>
    </recommendedName>
</protein>
<evidence type="ECO:0000256" key="3">
    <source>
        <dbReference type="ARBA" id="ARBA00012948"/>
    </source>
</evidence>
<feature type="domain" description="Ketoreductase" evidence="9">
    <location>
        <begin position="4"/>
        <end position="184"/>
    </location>
</feature>
<reference evidence="11" key="1">
    <citation type="journal article" date="2019" name="Int. J. Syst. Evol. Microbiol.">
        <title>The Global Catalogue of Microorganisms (GCM) 10K type strain sequencing project: providing services to taxonomists for standard genome sequencing and annotation.</title>
        <authorList>
            <consortium name="The Broad Institute Genomics Platform"/>
            <consortium name="The Broad Institute Genome Sequencing Center for Infectious Disease"/>
            <person name="Wu L."/>
            <person name="Ma J."/>
        </authorList>
    </citation>
    <scope>NUCLEOTIDE SEQUENCE [LARGE SCALE GENOMIC DNA]</scope>
    <source>
        <strain evidence="11">CGMCC 1.12286</strain>
    </source>
</reference>
<evidence type="ECO:0000256" key="8">
    <source>
        <dbReference type="RuleBase" id="RU366074"/>
    </source>
</evidence>
<comment type="pathway">
    <text evidence="1 8">Lipid metabolism; fatty acid biosynthesis.</text>
</comment>
<name>A0ABW4JLE6_9BACL</name>
<evidence type="ECO:0000256" key="7">
    <source>
        <dbReference type="ARBA" id="ARBA00048508"/>
    </source>
</evidence>
<sequence>MDTRVSIVTGASRGIGRAIAVSLGANGGRVVVNYQGRQDAAQETARLVEEAGGQAIVEQADVSQAEDAARLVETALGAFGKIDVLVNNAGIARDGLLLRMKDADWNDVLNTNLRGAFYMIRQASRSMMKQRHGRIINITSVVGQIGNPGQVNYSSAKAGMIGLTKSVAKELAARNITVNAVAPGYISTDMTEALGDEATTQMLSSIPLGRPGTPTDVAEVVAFLASDAARYMTGQVLNVDGGMVM</sequence>
<dbReference type="InterPro" id="IPR011284">
    <property type="entry name" value="3oxo_ACP_reduc"/>
</dbReference>
<dbReference type="EMBL" id="JBHUCX010000092">
    <property type="protein sequence ID" value="MFD1677247.1"/>
    <property type="molecule type" value="Genomic_DNA"/>
</dbReference>
<dbReference type="PRINTS" id="PR00080">
    <property type="entry name" value="SDRFAMILY"/>
</dbReference>
<dbReference type="InterPro" id="IPR020904">
    <property type="entry name" value="Sc_DH/Rdtase_CS"/>
</dbReference>
<dbReference type="SUPFAM" id="SSF51735">
    <property type="entry name" value="NAD(P)-binding Rossmann-fold domains"/>
    <property type="match status" value="1"/>
</dbReference>
<evidence type="ECO:0000256" key="5">
    <source>
        <dbReference type="ARBA" id="ARBA00023002"/>
    </source>
</evidence>
<keyword evidence="8" id="KW-0444">Lipid biosynthesis</keyword>
<dbReference type="Pfam" id="PF13561">
    <property type="entry name" value="adh_short_C2"/>
    <property type="match status" value="1"/>
</dbReference>
<dbReference type="Proteomes" id="UP001597079">
    <property type="component" value="Unassembled WGS sequence"/>
</dbReference>
<dbReference type="PRINTS" id="PR00081">
    <property type="entry name" value="GDHRDH"/>
</dbReference>
<comment type="catalytic activity">
    <reaction evidence="7 8">
        <text>a (3R)-hydroxyacyl-[ACP] + NADP(+) = a 3-oxoacyl-[ACP] + NADPH + H(+)</text>
        <dbReference type="Rhea" id="RHEA:17397"/>
        <dbReference type="Rhea" id="RHEA-COMP:9916"/>
        <dbReference type="Rhea" id="RHEA-COMP:9945"/>
        <dbReference type="ChEBI" id="CHEBI:15378"/>
        <dbReference type="ChEBI" id="CHEBI:57783"/>
        <dbReference type="ChEBI" id="CHEBI:58349"/>
        <dbReference type="ChEBI" id="CHEBI:78776"/>
        <dbReference type="ChEBI" id="CHEBI:78827"/>
        <dbReference type="EC" id="1.1.1.100"/>
    </reaction>
</comment>
<keyword evidence="6 8" id="KW-0275">Fatty acid biosynthesis</keyword>
<comment type="subunit">
    <text evidence="8">Homotetramer.</text>
</comment>
<dbReference type="PANTHER" id="PTHR42879">
    <property type="entry name" value="3-OXOACYL-(ACYL-CARRIER-PROTEIN) REDUCTASE"/>
    <property type="match status" value="1"/>
</dbReference>
<evidence type="ECO:0000256" key="4">
    <source>
        <dbReference type="ARBA" id="ARBA00022832"/>
    </source>
</evidence>
<dbReference type="NCBIfam" id="NF009466">
    <property type="entry name" value="PRK12826.1-2"/>
    <property type="match status" value="1"/>
</dbReference>
<dbReference type="NCBIfam" id="TIGR01830">
    <property type="entry name" value="3oxo_ACP_reduc"/>
    <property type="match status" value="1"/>
</dbReference>
<evidence type="ECO:0000256" key="2">
    <source>
        <dbReference type="ARBA" id="ARBA00006484"/>
    </source>
</evidence>
<dbReference type="EC" id="1.1.1.100" evidence="3 8"/>
<dbReference type="NCBIfam" id="NF005559">
    <property type="entry name" value="PRK07231.1"/>
    <property type="match status" value="1"/>
</dbReference>
<dbReference type="InterPro" id="IPR036291">
    <property type="entry name" value="NAD(P)-bd_dom_sf"/>
</dbReference>
<dbReference type="InterPro" id="IPR050259">
    <property type="entry name" value="SDR"/>
</dbReference>
<gene>
    <name evidence="10" type="primary">fabG</name>
    <name evidence="10" type="ORF">ACFSB2_21480</name>
</gene>
<accession>A0ABW4JLE6</accession>
<dbReference type="Gene3D" id="3.40.50.720">
    <property type="entry name" value="NAD(P)-binding Rossmann-like Domain"/>
    <property type="match status" value="1"/>
</dbReference>
<keyword evidence="8" id="KW-0521">NADP</keyword>